<sequence length="151" mass="16144">MMRLLLAIAGALQLSCTQIVIGHIPPSTFQFTNVVPHAGPGTGGWKVAQVLVLLGRLSPIFPATATCEIEVGVPEVNLNGPVPDDFAQEAAAKASDEAARLVIKERQPTALACNQFKKHMEHIMGDRTFGTIPGTRVTGFQTMGIPRKTFP</sequence>
<proteinExistence type="predicted"/>
<dbReference type="EMBL" id="CP043494">
    <property type="protein sequence ID" value="WNG49083.1"/>
    <property type="molecule type" value="Genomic_DNA"/>
</dbReference>
<keyword evidence="2" id="KW-1185">Reference proteome</keyword>
<dbReference type="RefSeq" id="WP_395806750.1">
    <property type="nucleotide sequence ID" value="NZ_CP043494.1"/>
</dbReference>
<protein>
    <recommendedName>
        <fullName evidence="3">Lipoprotein</fullName>
    </recommendedName>
</protein>
<gene>
    <name evidence="1" type="ORF">F0U60_36910</name>
</gene>
<evidence type="ECO:0000313" key="2">
    <source>
        <dbReference type="Proteomes" id="UP001611383"/>
    </source>
</evidence>
<dbReference type="Proteomes" id="UP001611383">
    <property type="component" value="Chromosome"/>
</dbReference>
<accession>A0ABY9X129</accession>
<organism evidence="1 2">
    <name type="scientific">Archangium minus</name>
    <dbReference type="NCBI Taxonomy" id="83450"/>
    <lineage>
        <taxon>Bacteria</taxon>
        <taxon>Pseudomonadati</taxon>
        <taxon>Myxococcota</taxon>
        <taxon>Myxococcia</taxon>
        <taxon>Myxococcales</taxon>
        <taxon>Cystobacterineae</taxon>
        <taxon>Archangiaceae</taxon>
        <taxon>Archangium</taxon>
    </lineage>
</organism>
<evidence type="ECO:0008006" key="3">
    <source>
        <dbReference type="Google" id="ProtNLM"/>
    </source>
</evidence>
<name>A0ABY9X129_9BACT</name>
<reference evidence="1 2" key="1">
    <citation type="submission" date="2019-08" db="EMBL/GenBank/DDBJ databases">
        <title>Archangium and Cystobacter genomes.</title>
        <authorList>
            <person name="Chen I.-C.K."/>
            <person name="Wielgoss S."/>
        </authorList>
    </citation>
    <scope>NUCLEOTIDE SEQUENCE [LARGE SCALE GENOMIC DNA]</scope>
    <source>
        <strain evidence="1 2">Cbm 6</strain>
    </source>
</reference>
<evidence type="ECO:0000313" key="1">
    <source>
        <dbReference type="EMBL" id="WNG49083.1"/>
    </source>
</evidence>